<protein>
    <submittedName>
        <fullName evidence="2">Uncharacterized protein</fullName>
    </submittedName>
</protein>
<organism evidence="2 3">
    <name type="scientific">Variovorax boronicumulans</name>
    <dbReference type="NCBI Taxonomy" id="436515"/>
    <lineage>
        <taxon>Bacteria</taxon>
        <taxon>Pseudomonadati</taxon>
        <taxon>Pseudomonadota</taxon>
        <taxon>Betaproteobacteria</taxon>
        <taxon>Burkholderiales</taxon>
        <taxon>Comamonadaceae</taxon>
        <taxon>Variovorax</taxon>
    </lineage>
</organism>
<feature type="region of interest" description="Disordered" evidence="1">
    <location>
        <begin position="1"/>
        <end position="23"/>
    </location>
</feature>
<evidence type="ECO:0000256" key="1">
    <source>
        <dbReference type="SAM" id="MobiDB-lite"/>
    </source>
</evidence>
<dbReference type="EMBL" id="JAUSRR010000010">
    <property type="protein sequence ID" value="MDP9926366.1"/>
    <property type="molecule type" value="Genomic_DNA"/>
</dbReference>
<feature type="compositionally biased region" description="Pro residues" evidence="1">
    <location>
        <begin position="1"/>
        <end position="19"/>
    </location>
</feature>
<dbReference type="RefSeq" id="WP_307638114.1">
    <property type="nucleotide sequence ID" value="NZ_JAUSRR010000010.1"/>
</dbReference>
<feature type="region of interest" description="Disordered" evidence="1">
    <location>
        <begin position="214"/>
        <end position="233"/>
    </location>
</feature>
<evidence type="ECO:0000313" key="3">
    <source>
        <dbReference type="Proteomes" id="UP001244295"/>
    </source>
</evidence>
<sequence length="283" mass="30556">MKRPPRNPPAPPVEAPPPQFDATPDLPEPFGYKVCWFAVRASDPAQVLDALGWESEGPANWHTGIAAAYRRTSGGQAPWVFASPPVDGWVLLVGDGLPYPAVYPEDRLEGIGQAFDVIFTRLKDHFGEAQFFGSHRVADFVTWARARRGEPGRQFCYAGSSGEVYANVGAQSAEEAALGFAVLSGLSPVDARDRLSELLEEEMARKDALVASGMSRRDASRQVRPSGRSVMPGEEDVTALAGAWSVDPTQFDEPDRGYVPGVGLMARVPTDLGQEPVSPPPLR</sequence>
<proteinExistence type="predicted"/>
<dbReference type="AlphaFoldDB" id="A0AAW8E2J9"/>
<accession>A0AAW8E2J9</accession>
<gene>
    <name evidence="2" type="ORF">J2W25_005413</name>
</gene>
<evidence type="ECO:0000313" key="2">
    <source>
        <dbReference type="EMBL" id="MDP9926366.1"/>
    </source>
</evidence>
<name>A0AAW8E2J9_9BURK</name>
<reference evidence="2" key="1">
    <citation type="submission" date="2023-07" db="EMBL/GenBank/DDBJ databases">
        <title>Sorghum-associated microbial communities from plants grown in Nebraska, USA.</title>
        <authorList>
            <person name="Schachtman D."/>
        </authorList>
    </citation>
    <scope>NUCLEOTIDE SEQUENCE</scope>
    <source>
        <strain evidence="2">DS2795</strain>
    </source>
</reference>
<comment type="caution">
    <text evidence="2">The sequence shown here is derived from an EMBL/GenBank/DDBJ whole genome shotgun (WGS) entry which is preliminary data.</text>
</comment>
<dbReference type="Proteomes" id="UP001244295">
    <property type="component" value="Unassembled WGS sequence"/>
</dbReference>